<keyword evidence="2" id="KW-0732">Signal</keyword>
<accession>A0A077Z6S2</accession>
<evidence type="ECO:0000313" key="4">
    <source>
        <dbReference type="EMBL" id="CDW55891.1"/>
    </source>
</evidence>
<organism evidence="4 5">
    <name type="scientific">Trichuris trichiura</name>
    <name type="common">Whipworm</name>
    <name type="synonym">Trichocephalus trichiurus</name>
    <dbReference type="NCBI Taxonomy" id="36087"/>
    <lineage>
        <taxon>Eukaryota</taxon>
        <taxon>Metazoa</taxon>
        <taxon>Ecdysozoa</taxon>
        <taxon>Nematoda</taxon>
        <taxon>Enoplea</taxon>
        <taxon>Dorylaimia</taxon>
        <taxon>Trichinellida</taxon>
        <taxon>Trichuridae</taxon>
        <taxon>Trichuris</taxon>
    </lineage>
</organism>
<evidence type="ECO:0000313" key="5">
    <source>
        <dbReference type="Proteomes" id="UP000030665"/>
    </source>
</evidence>
<sequence>MKSSAAAATVAVLVIIFHAQFGAFRENTPIRCRRRDDCTPAGPNDVFGYMCVRKTCVAVVRSNYSCRKRGRCGIGGRCMNGICYELWHGFTNPTTYLSDTDELPEYDGPDAFYTSAEEDQDDLKN</sequence>
<feature type="compositionally biased region" description="Acidic residues" evidence="1">
    <location>
        <begin position="116"/>
        <end position="125"/>
    </location>
</feature>
<feature type="region of interest" description="Disordered" evidence="1">
    <location>
        <begin position="100"/>
        <end position="125"/>
    </location>
</feature>
<feature type="chain" id="PRO_5001728547" description="DUF7107 domain-containing protein" evidence="2">
    <location>
        <begin position="23"/>
        <end position="125"/>
    </location>
</feature>
<feature type="domain" description="DUF7107" evidence="3">
    <location>
        <begin position="31"/>
        <end position="85"/>
    </location>
</feature>
<reference evidence="4" key="2">
    <citation type="submission" date="2014-03" db="EMBL/GenBank/DDBJ databases">
        <title>The whipworm genome and dual-species transcriptomics of an intimate host-pathogen interaction.</title>
        <authorList>
            <person name="Foth B.J."/>
            <person name="Tsai I.J."/>
            <person name="Reid A.J."/>
            <person name="Bancroft A.J."/>
            <person name="Nichol S."/>
            <person name="Tracey A."/>
            <person name="Holroyd N."/>
            <person name="Cotton J.A."/>
            <person name="Stanley E.J."/>
            <person name="Zarowiecki M."/>
            <person name="Liu J.Z."/>
            <person name="Huckvale T."/>
            <person name="Cooper P.J."/>
            <person name="Grencis R.K."/>
            <person name="Berriman M."/>
        </authorList>
    </citation>
    <scope>NUCLEOTIDE SEQUENCE [LARGE SCALE GENOMIC DNA]</scope>
</reference>
<name>A0A077Z6S2_TRITR</name>
<gene>
    <name evidence="4" type="ORF">TTRE_0000416501</name>
</gene>
<dbReference type="AlphaFoldDB" id="A0A077Z6S2"/>
<dbReference type="EMBL" id="HG805990">
    <property type="protein sequence ID" value="CDW55891.1"/>
    <property type="molecule type" value="Genomic_DNA"/>
</dbReference>
<keyword evidence="5" id="KW-1185">Reference proteome</keyword>
<dbReference type="Pfam" id="PF23416">
    <property type="entry name" value="DUF7107"/>
    <property type="match status" value="1"/>
</dbReference>
<dbReference type="Proteomes" id="UP000030665">
    <property type="component" value="Unassembled WGS sequence"/>
</dbReference>
<proteinExistence type="predicted"/>
<evidence type="ECO:0000256" key="1">
    <source>
        <dbReference type="SAM" id="MobiDB-lite"/>
    </source>
</evidence>
<dbReference type="InterPro" id="IPR055531">
    <property type="entry name" value="DUF7107"/>
</dbReference>
<feature type="signal peptide" evidence="2">
    <location>
        <begin position="1"/>
        <end position="22"/>
    </location>
</feature>
<reference evidence="4" key="1">
    <citation type="submission" date="2014-01" db="EMBL/GenBank/DDBJ databases">
        <authorList>
            <person name="Aslett M."/>
        </authorList>
    </citation>
    <scope>NUCLEOTIDE SEQUENCE</scope>
</reference>
<evidence type="ECO:0000259" key="3">
    <source>
        <dbReference type="Pfam" id="PF23416"/>
    </source>
</evidence>
<protein>
    <recommendedName>
        <fullName evidence="3">DUF7107 domain-containing protein</fullName>
    </recommendedName>
</protein>
<evidence type="ECO:0000256" key="2">
    <source>
        <dbReference type="SAM" id="SignalP"/>
    </source>
</evidence>